<reference evidence="1" key="1">
    <citation type="submission" date="2023-03" db="EMBL/GenBank/DDBJ databases">
        <title>Massive genome expansion in bonnet fungi (Mycena s.s.) driven by repeated elements and novel gene families across ecological guilds.</title>
        <authorList>
            <consortium name="Lawrence Berkeley National Laboratory"/>
            <person name="Harder C.B."/>
            <person name="Miyauchi S."/>
            <person name="Viragh M."/>
            <person name="Kuo A."/>
            <person name="Thoen E."/>
            <person name="Andreopoulos B."/>
            <person name="Lu D."/>
            <person name="Skrede I."/>
            <person name="Drula E."/>
            <person name="Henrissat B."/>
            <person name="Morin E."/>
            <person name="Kohler A."/>
            <person name="Barry K."/>
            <person name="LaButti K."/>
            <person name="Morin E."/>
            <person name="Salamov A."/>
            <person name="Lipzen A."/>
            <person name="Mereny Z."/>
            <person name="Hegedus B."/>
            <person name="Baldrian P."/>
            <person name="Stursova M."/>
            <person name="Weitz H."/>
            <person name="Taylor A."/>
            <person name="Grigoriev I.V."/>
            <person name="Nagy L.G."/>
            <person name="Martin F."/>
            <person name="Kauserud H."/>
        </authorList>
    </citation>
    <scope>NUCLEOTIDE SEQUENCE</scope>
    <source>
        <strain evidence="1">CBHHK173m</strain>
    </source>
</reference>
<protein>
    <submittedName>
        <fullName evidence="1">Uncharacterized protein</fullName>
    </submittedName>
</protein>
<accession>A0AAD6XWT4</accession>
<dbReference type="EMBL" id="JARJCN010000015">
    <property type="protein sequence ID" value="KAJ7093847.1"/>
    <property type="molecule type" value="Genomic_DNA"/>
</dbReference>
<evidence type="ECO:0000313" key="1">
    <source>
        <dbReference type="EMBL" id="KAJ7093847.1"/>
    </source>
</evidence>
<dbReference type="Proteomes" id="UP001222325">
    <property type="component" value="Unassembled WGS sequence"/>
</dbReference>
<evidence type="ECO:0000313" key="2">
    <source>
        <dbReference type="Proteomes" id="UP001222325"/>
    </source>
</evidence>
<name>A0AAD6XWT4_9AGAR</name>
<sequence length="238" mass="25808">MTRPDFPDNALYRSTASHAKRATQPAHATVHEANTSGPRQFIPYLYICPPRSPDAIPAGPWTHILRLFPPSKTRPAGASGLSAHALDLHLPSAAFTNTRALHLSEEHLLLARDFLALALPYYASAHPVEPSSPFARSGRAYTPITHAPLQGMMRMPQPLHSSRADPVRVLVIGPPRAALAIALTYLAYASGCTVAEVMHGVRDGDADAEWRRMLGKDGQMGLGRADMGTLERVAIQEM</sequence>
<keyword evidence="2" id="KW-1185">Reference proteome</keyword>
<gene>
    <name evidence="1" type="ORF">B0H15DRAFT_798924</name>
</gene>
<proteinExistence type="predicted"/>
<dbReference type="AlphaFoldDB" id="A0AAD6XWT4"/>
<comment type="caution">
    <text evidence="1">The sequence shown here is derived from an EMBL/GenBank/DDBJ whole genome shotgun (WGS) entry which is preliminary data.</text>
</comment>
<organism evidence="1 2">
    <name type="scientific">Mycena belliarum</name>
    <dbReference type="NCBI Taxonomy" id="1033014"/>
    <lineage>
        <taxon>Eukaryota</taxon>
        <taxon>Fungi</taxon>
        <taxon>Dikarya</taxon>
        <taxon>Basidiomycota</taxon>
        <taxon>Agaricomycotina</taxon>
        <taxon>Agaricomycetes</taxon>
        <taxon>Agaricomycetidae</taxon>
        <taxon>Agaricales</taxon>
        <taxon>Marasmiineae</taxon>
        <taxon>Mycenaceae</taxon>
        <taxon>Mycena</taxon>
    </lineage>
</organism>